<reference evidence="2 3" key="1">
    <citation type="submission" date="2023-06" db="EMBL/GenBank/DDBJ databases">
        <title>Paenibacillus polygonum sp. nov., an endophytic bacterium, isolated from Polygonum lapathifolium L. in Nanji Wetland National Nature Reserve, South of Poyang Lake, Jiangxi Province, China.</title>
        <authorList>
            <person name="Yu Z."/>
        </authorList>
    </citation>
    <scope>NUCLEOTIDE SEQUENCE [LARGE SCALE GENOMIC DNA]</scope>
    <source>
        <strain evidence="2 3">C31</strain>
    </source>
</reference>
<dbReference type="EC" id="2.3.1.-" evidence="2"/>
<dbReference type="InterPro" id="IPR027365">
    <property type="entry name" value="GNAT_acetyltra_YdfB-like"/>
</dbReference>
<dbReference type="InterPro" id="IPR000182">
    <property type="entry name" value="GNAT_dom"/>
</dbReference>
<evidence type="ECO:0000313" key="2">
    <source>
        <dbReference type="EMBL" id="WIV20333.1"/>
    </source>
</evidence>
<dbReference type="Pfam" id="PF12746">
    <property type="entry name" value="GNAT_acetyltran"/>
    <property type="match status" value="1"/>
</dbReference>
<dbReference type="EMBL" id="CP127162">
    <property type="protein sequence ID" value="WIV20333.1"/>
    <property type="molecule type" value="Genomic_DNA"/>
</dbReference>
<dbReference type="InterPro" id="IPR016181">
    <property type="entry name" value="Acyl_CoA_acyltransferase"/>
</dbReference>
<evidence type="ECO:0000313" key="3">
    <source>
        <dbReference type="Proteomes" id="UP001236415"/>
    </source>
</evidence>
<keyword evidence="3" id="KW-1185">Reference proteome</keyword>
<dbReference type="PANTHER" id="PTHR31143">
    <property type="match status" value="1"/>
</dbReference>
<dbReference type="Proteomes" id="UP001236415">
    <property type="component" value="Chromosome"/>
</dbReference>
<evidence type="ECO:0000259" key="1">
    <source>
        <dbReference type="PROSITE" id="PS51186"/>
    </source>
</evidence>
<proteinExistence type="predicted"/>
<dbReference type="CDD" id="cd04301">
    <property type="entry name" value="NAT_SF"/>
    <property type="match status" value="1"/>
</dbReference>
<dbReference type="PROSITE" id="PS51186">
    <property type="entry name" value="GNAT"/>
    <property type="match status" value="1"/>
</dbReference>
<keyword evidence="2" id="KW-0808">Transferase</keyword>
<accession>A0ABY8X823</accession>
<gene>
    <name evidence="2" type="ORF">QPK24_06465</name>
</gene>
<dbReference type="SUPFAM" id="SSF55729">
    <property type="entry name" value="Acyl-CoA N-acyltransferases (Nat)"/>
    <property type="match status" value="1"/>
</dbReference>
<feature type="domain" description="N-acetyltransferase" evidence="1">
    <location>
        <begin position="1"/>
        <end position="90"/>
    </location>
</feature>
<organism evidence="2 3">
    <name type="scientific">Paenibacillus polygoni</name>
    <dbReference type="NCBI Taxonomy" id="3050112"/>
    <lineage>
        <taxon>Bacteria</taxon>
        <taxon>Bacillati</taxon>
        <taxon>Bacillota</taxon>
        <taxon>Bacilli</taxon>
        <taxon>Bacillales</taxon>
        <taxon>Paenibacillaceae</taxon>
        <taxon>Paenibacillus</taxon>
    </lineage>
</organism>
<dbReference type="Gene3D" id="3.40.630.30">
    <property type="match status" value="1"/>
</dbReference>
<name>A0ABY8X823_9BACL</name>
<dbReference type="GO" id="GO:0016746">
    <property type="term" value="F:acyltransferase activity"/>
    <property type="evidence" value="ECO:0007669"/>
    <property type="project" value="UniProtKB-KW"/>
</dbReference>
<protein>
    <submittedName>
        <fullName evidence="2">GNAT family N-acetyltransferase</fullName>
        <ecNumber evidence="2">2.3.1.-</ecNumber>
    </submittedName>
</protein>
<keyword evidence="2" id="KW-0012">Acyltransferase</keyword>
<dbReference type="PANTHER" id="PTHR31143:SF2">
    <property type="entry name" value="FR47-LIKE DOMAIN-CONTAINING PROTEIN-RELATED"/>
    <property type="match status" value="1"/>
</dbReference>
<sequence length="90" mass="10330">MAEHKNKIVGLCFSAFVVDRVHAVDIETLTEYRNQHVGTAVAYAFIEECKRKGVDPYWDCMPENIGSNRLAKKMGMSLSFDYPIVWYNIP</sequence>